<keyword evidence="7" id="KW-1185">Reference proteome</keyword>
<evidence type="ECO:0000256" key="1">
    <source>
        <dbReference type="ARBA" id="ARBA00005709"/>
    </source>
</evidence>
<name>D8JVZ7_HYPDA</name>
<dbReference type="HOGENOM" id="CLU_066395_0_0_5"/>
<dbReference type="GO" id="GO:0005576">
    <property type="term" value="C:extracellular region"/>
    <property type="evidence" value="ECO:0007669"/>
    <property type="project" value="UniProtKB-SubCell"/>
</dbReference>
<accession>D8JVZ7</accession>
<evidence type="ECO:0000313" key="6">
    <source>
        <dbReference type="EMBL" id="ADJ24876.1"/>
    </source>
</evidence>
<keyword evidence="2 3" id="KW-0975">Bacterial flagellum</keyword>
<dbReference type="InterPro" id="IPR001492">
    <property type="entry name" value="Flagellin"/>
</dbReference>
<comment type="subcellular location">
    <subcellularLocation>
        <location evidence="3">Secreted</location>
    </subcellularLocation>
    <subcellularLocation>
        <location evidence="3">Bacterial flagellum</location>
    </subcellularLocation>
</comment>
<dbReference type="PANTHER" id="PTHR42792:SF1">
    <property type="entry name" value="FLAGELLAR HOOK-ASSOCIATED PROTEIN 3"/>
    <property type="match status" value="1"/>
</dbReference>
<keyword evidence="6" id="KW-0969">Cilium</keyword>
<dbReference type="Pfam" id="PF00669">
    <property type="entry name" value="Flagellin_N"/>
    <property type="match status" value="1"/>
</dbReference>
<dbReference type="GO" id="GO:0009288">
    <property type="term" value="C:bacterial-type flagellum"/>
    <property type="evidence" value="ECO:0007669"/>
    <property type="project" value="UniProtKB-SubCell"/>
</dbReference>
<dbReference type="Pfam" id="PF00700">
    <property type="entry name" value="Flagellin_C"/>
    <property type="match status" value="1"/>
</dbReference>
<comment type="similarity">
    <text evidence="1 3">Belongs to the bacterial flagellin family.</text>
</comment>
<dbReference type="InterPro" id="IPR046358">
    <property type="entry name" value="Flagellin_C"/>
</dbReference>
<dbReference type="NCBIfam" id="NF004669">
    <property type="entry name" value="PRK06008.1"/>
    <property type="match status" value="1"/>
</dbReference>
<feature type="domain" description="Flagellin N-terminal" evidence="4">
    <location>
        <begin position="7"/>
        <end position="140"/>
    </location>
</feature>
<gene>
    <name evidence="6" type="ordered locus">Hden_3081</name>
</gene>
<dbReference type="Proteomes" id="UP000002033">
    <property type="component" value="Chromosome"/>
</dbReference>
<dbReference type="OrthoDB" id="7312911at2"/>
<dbReference type="Gene3D" id="1.20.1330.10">
    <property type="entry name" value="f41 fragment of flagellin, N-terminal domain"/>
    <property type="match status" value="1"/>
</dbReference>
<organism evidence="6 7">
    <name type="scientific">Hyphomicrobium denitrificans (strain ATCC 51888 / DSM 1869 / NCIMB 11706 / TK 0415)</name>
    <dbReference type="NCBI Taxonomy" id="582899"/>
    <lineage>
        <taxon>Bacteria</taxon>
        <taxon>Pseudomonadati</taxon>
        <taxon>Pseudomonadota</taxon>
        <taxon>Alphaproteobacteria</taxon>
        <taxon>Hyphomicrobiales</taxon>
        <taxon>Hyphomicrobiaceae</taxon>
        <taxon>Hyphomicrobium</taxon>
    </lineage>
</organism>
<protein>
    <recommendedName>
        <fullName evidence="3">Flagellin</fullName>
    </recommendedName>
</protein>
<dbReference type="GO" id="GO:0005198">
    <property type="term" value="F:structural molecule activity"/>
    <property type="evidence" value="ECO:0007669"/>
    <property type="project" value="UniProtKB-UniRule"/>
</dbReference>
<sequence length="351" mass="37383">MLTPTFISTSALSSETKASIARIQHRLVDVQKELATGRHADVGLTLGAQTGVAVSLRQDISQIQSIKDTNSLVLTRMQASQAALNTLATTSQSFLNALTPAQSTSTMSGTIVQQANAAMQSIQDQLNSSLDGQYLFSGINSDVKPLDDYFANPPAASAQAVNAAFVAKFGMSPSDPGVSAISASDMQDFLQNEFADLFSDPNWSANWSDASDKSVNSRISRTETANTSVTANDQTFRQLTQAFAMVAGLGFQNLNSSTQNVVLQQATQLVSNGIGGLTRVQAFLGVTQQRVSDANDQIDTQIDFLEKSISNLESVDPAEVTTQISDLSTALEAAYSVTNRLSKLSIMDFLS</sequence>
<dbReference type="EMBL" id="CP002083">
    <property type="protein sequence ID" value="ADJ24876.1"/>
    <property type="molecule type" value="Genomic_DNA"/>
</dbReference>
<dbReference type="SUPFAM" id="SSF64518">
    <property type="entry name" value="Phase 1 flagellin"/>
    <property type="match status" value="1"/>
</dbReference>
<dbReference type="InterPro" id="IPR001029">
    <property type="entry name" value="Flagellin_N"/>
</dbReference>
<dbReference type="AlphaFoldDB" id="D8JVZ7"/>
<keyword evidence="3" id="KW-0964">Secreted</keyword>
<evidence type="ECO:0000259" key="4">
    <source>
        <dbReference type="Pfam" id="PF00669"/>
    </source>
</evidence>
<dbReference type="eggNOG" id="COG1344">
    <property type="taxonomic scope" value="Bacteria"/>
</dbReference>
<dbReference type="KEGG" id="hdn:Hden_3081"/>
<dbReference type="PANTHER" id="PTHR42792">
    <property type="entry name" value="FLAGELLIN"/>
    <property type="match status" value="1"/>
</dbReference>
<proteinExistence type="inferred from homology"/>
<reference evidence="7" key="1">
    <citation type="journal article" date="2011" name="J. Bacteriol.">
        <title>Genome sequences of eight morphologically diverse alphaproteobacteria.</title>
        <authorList>
            <consortium name="US DOE Joint Genome Institute"/>
            <person name="Brown P.J."/>
            <person name="Kysela D.T."/>
            <person name="Buechlein A."/>
            <person name="Hemmerich C."/>
            <person name="Brun Y.V."/>
        </authorList>
    </citation>
    <scope>NUCLEOTIDE SEQUENCE [LARGE SCALE GENOMIC DNA]</scope>
    <source>
        <strain evidence="7">ATCC 51888 / DSM 1869 / NCIB 11706 / TK 0415</strain>
    </source>
</reference>
<evidence type="ECO:0000256" key="2">
    <source>
        <dbReference type="ARBA" id="ARBA00023143"/>
    </source>
</evidence>
<keyword evidence="6" id="KW-0282">Flagellum</keyword>
<evidence type="ECO:0000259" key="5">
    <source>
        <dbReference type="Pfam" id="PF00700"/>
    </source>
</evidence>
<dbReference type="RefSeq" id="WP_013217035.1">
    <property type="nucleotide sequence ID" value="NC_014313.1"/>
</dbReference>
<dbReference type="STRING" id="582899.Hden_3081"/>
<comment type="function">
    <text evidence="3">Flagellin is the subunit protein which polymerizes to form the filaments of bacterial flagella.</text>
</comment>
<feature type="domain" description="Flagellin C-terminal" evidence="5">
    <location>
        <begin position="269"/>
        <end position="350"/>
    </location>
</feature>
<evidence type="ECO:0000313" key="7">
    <source>
        <dbReference type="Proteomes" id="UP000002033"/>
    </source>
</evidence>
<keyword evidence="6" id="KW-0966">Cell projection</keyword>
<evidence type="ECO:0000256" key="3">
    <source>
        <dbReference type="RuleBase" id="RU362073"/>
    </source>
</evidence>